<name>A0A1G9PJI4_9EURY</name>
<keyword evidence="3" id="KW-1185">Reference proteome</keyword>
<evidence type="ECO:0008006" key="4">
    <source>
        <dbReference type="Google" id="ProtNLM"/>
    </source>
</evidence>
<dbReference type="EMBL" id="FNHL01000001">
    <property type="protein sequence ID" value="SDL98889.1"/>
    <property type="molecule type" value="Genomic_DNA"/>
</dbReference>
<dbReference type="RefSeq" id="WP_089693586.1">
    <property type="nucleotide sequence ID" value="NZ_FNHL01000001.1"/>
</dbReference>
<evidence type="ECO:0000313" key="2">
    <source>
        <dbReference type="EMBL" id="SDL98889.1"/>
    </source>
</evidence>
<protein>
    <recommendedName>
        <fullName evidence="4">DUF1059 domain-containing protein</fullName>
    </recommendedName>
</protein>
<reference evidence="3" key="1">
    <citation type="submission" date="2016-10" db="EMBL/GenBank/DDBJ databases">
        <authorList>
            <person name="Varghese N."/>
            <person name="Submissions S."/>
        </authorList>
    </citation>
    <scope>NUCLEOTIDE SEQUENCE [LARGE SCALE GENOMIC DNA]</scope>
    <source>
        <strain evidence="3">CGMCC 1.10119</strain>
    </source>
</reference>
<organism evidence="2 3">
    <name type="scientific">Halogranum gelatinilyticum</name>
    <dbReference type="NCBI Taxonomy" id="660521"/>
    <lineage>
        <taxon>Archaea</taxon>
        <taxon>Methanobacteriati</taxon>
        <taxon>Methanobacteriota</taxon>
        <taxon>Stenosarchaea group</taxon>
        <taxon>Halobacteria</taxon>
        <taxon>Halobacteriales</taxon>
        <taxon>Haloferacaceae</taxon>
    </lineage>
</organism>
<gene>
    <name evidence="2" type="ORF">SAMN04487949_0415</name>
</gene>
<feature type="region of interest" description="Disordered" evidence="1">
    <location>
        <begin position="31"/>
        <end position="52"/>
    </location>
</feature>
<evidence type="ECO:0000313" key="3">
    <source>
        <dbReference type="Proteomes" id="UP000199451"/>
    </source>
</evidence>
<dbReference type="AlphaFoldDB" id="A0A1G9PJI4"/>
<dbReference type="Pfam" id="PF06348">
    <property type="entry name" value="DUF1059"/>
    <property type="match status" value="1"/>
</dbReference>
<dbReference type="Proteomes" id="UP000199451">
    <property type="component" value="Unassembled WGS sequence"/>
</dbReference>
<evidence type="ECO:0000256" key="1">
    <source>
        <dbReference type="SAM" id="MobiDB-lite"/>
    </source>
</evidence>
<proteinExistence type="predicted"/>
<dbReference type="InterPro" id="IPR009409">
    <property type="entry name" value="DUF1059"/>
</dbReference>
<dbReference type="STRING" id="660521.SAMN04487949_0415"/>
<accession>A0A1G9PJI4</accession>
<dbReference type="OrthoDB" id="9023at2157"/>
<sequence>MAKQFECTMEDCDFMIRANEEGEVIHIVREHAQDKHGMSMSDKDVRKGMANA</sequence>